<gene>
    <name evidence="5" type="ORF">FB559_7583</name>
</gene>
<name>A0A543BZL8_9ACTN</name>
<dbReference type="EMBL" id="VFOZ01000002">
    <property type="protein sequence ID" value="TQL90282.1"/>
    <property type="molecule type" value="Genomic_DNA"/>
</dbReference>
<dbReference type="InterPro" id="IPR020904">
    <property type="entry name" value="Sc_DH/Rdtase_CS"/>
</dbReference>
<dbReference type="PANTHER" id="PTHR42879">
    <property type="entry name" value="3-OXOACYL-(ACYL-CARRIER-PROTEIN) REDUCTASE"/>
    <property type="match status" value="1"/>
</dbReference>
<evidence type="ECO:0000259" key="4">
    <source>
        <dbReference type="SMART" id="SM00822"/>
    </source>
</evidence>
<dbReference type="SMART" id="SM00822">
    <property type="entry name" value="PKS_KR"/>
    <property type="match status" value="1"/>
</dbReference>
<accession>A0A543BZL8</accession>
<proteinExistence type="inferred from homology"/>
<keyword evidence="2" id="KW-0560">Oxidoreductase</keyword>
<keyword evidence="6" id="KW-1185">Reference proteome</keyword>
<comment type="similarity">
    <text evidence="1 3">Belongs to the short-chain dehydrogenases/reductases (SDR) family.</text>
</comment>
<reference evidence="5 6" key="1">
    <citation type="submission" date="2019-06" db="EMBL/GenBank/DDBJ databases">
        <title>Sequencing the genomes of 1000 actinobacteria strains.</title>
        <authorList>
            <person name="Klenk H.-P."/>
        </authorList>
    </citation>
    <scope>NUCLEOTIDE SEQUENCE [LARGE SCALE GENOMIC DNA]</scope>
    <source>
        <strain evidence="5 6">DSM 102200</strain>
    </source>
</reference>
<dbReference type="PRINTS" id="PR00081">
    <property type="entry name" value="GDHRDH"/>
</dbReference>
<dbReference type="Proteomes" id="UP000316096">
    <property type="component" value="Unassembled WGS sequence"/>
</dbReference>
<evidence type="ECO:0000313" key="6">
    <source>
        <dbReference type="Proteomes" id="UP000316096"/>
    </source>
</evidence>
<feature type="domain" description="Ketoreductase" evidence="4">
    <location>
        <begin position="10"/>
        <end position="195"/>
    </location>
</feature>
<dbReference type="GO" id="GO:0032787">
    <property type="term" value="P:monocarboxylic acid metabolic process"/>
    <property type="evidence" value="ECO:0007669"/>
    <property type="project" value="UniProtKB-ARBA"/>
</dbReference>
<dbReference type="InterPro" id="IPR050259">
    <property type="entry name" value="SDR"/>
</dbReference>
<evidence type="ECO:0000313" key="5">
    <source>
        <dbReference type="EMBL" id="TQL90282.1"/>
    </source>
</evidence>
<evidence type="ECO:0000256" key="1">
    <source>
        <dbReference type="ARBA" id="ARBA00006484"/>
    </source>
</evidence>
<dbReference type="FunFam" id="3.40.50.720:FF:000173">
    <property type="entry name" value="3-oxoacyl-[acyl-carrier protein] reductase"/>
    <property type="match status" value="1"/>
</dbReference>
<sequence>MSDEAGLRGRVVLLTGASGGIGGALGRRLIAAGARVAFTYGEHAEDAERLVAEAKDAGLDAIALAGDLADAAVPARLVEETTAALGPVEILVANAGHSAQREYAKVDLATWDRTLAVNLRAPFLLAQAVLPNMTERGWGRVLFMSSVAAFTGGVVGPHYAASKAGLHGLLHFLASRVAAQGVTVNAVAPALIEDTRMLPAGDGDAPALPIPVGRYGRPEEVADLSMAVLRNGYLTNQVIGLDGGIHPR</sequence>
<dbReference type="InterPro" id="IPR036291">
    <property type="entry name" value="NAD(P)-bd_dom_sf"/>
</dbReference>
<dbReference type="InterPro" id="IPR057326">
    <property type="entry name" value="KR_dom"/>
</dbReference>
<evidence type="ECO:0000256" key="2">
    <source>
        <dbReference type="ARBA" id="ARBA00023002"/>
    </source>
</evidence>
<dbReference type="PRINTS" id="PR00080">
    <property type="entry name" value="SDRFAMILY"/>
</dbReference>
<protein>
    <submittedName>
        <fullName evidence="5">3-oxoacyl-[acyl-carrier protein] reductase</fullName>
    </submittedName>
</protein>
<dbReference type="InterPro" id="IPR002347">
    <property type="entry name" value="SDR_fam"/>
</dbReference>
<organism evidence="5 6">
    <name type="scientific">Actinoallomurus bryophytorum</name>
    <dbReference type="NCBI Taxonomy" id="1490222"/>
    <lineage>
        <taxon>Bacteria</taxon>
        <taxon>Bacillati</taxon>
        <taxon>Actinomycetota</taxon>
        <taxon>Actinomycetes</taxon>
        <taxon>Streptosporangiales</taxon>
        <taxon>Thermomonosporaceae</taxon>
        <taxon>Actinoallomurus</taxon>
    </lineage>
</organism>
<dbReference type="Gene3D" id="3.40.50.720">
    <property type="entry name" value="NAD(P)-binding Rossmann-like Domain"/>
    <property type="match status" value="1"/>
</dbReference>
<dbReference type="SUPFAM" id="SSF51735">
    <property type="entry name" value="NAD(P)-binding Rossmann-fold domains"/>
    <property type="match status" value="1"/>
</dbReference>
<dbReference type="AlphaFoldDB" id="A0A543BZL8"/>
<dbReference type="PROSITE" id="PS00061">
    <property type="entry name" value="ADH_SHORT"/>
    <property type="match status" value="1"/>
</dbReference>
<dbReference type="GO" id="GO:0016491">
    <property type="term" value="F:oxidoreductase activity"/>
    <property type="evidence" value="ECO:0007669"/>
    <property type="project" value="UniProtKB-KW"/>
</dbReference>
<dbReference type="Pfam" id="PF00106">
    <property type="entry name" value="adh_short"/>
    <property type="match status" value="1"/>
</dbReference>
<comment type="caution">
    <text evidence="5">The sequence shown here is derived from an EMBL/GenBank/DDBJ whole genome shotgun (WGS) entry which is preliminary data.</text>
</comment>
<dbReference type="OrthoDB" id="286404at2"/>
<evidence type="ECO:0000256" key="3">
    <source>
        <dbReference type="RuleBase" id="RU000363"/>
    </source>
</evidence>
<dbReference type="PANTHER" id="PTHR42879:SF2">
    <property type="entry name" value="3-OXOACYL-[ACYL-CARRIER-PROTEIN] REDUCTASE FABG"/>
    <property type="match status" value="1"/>
</dbReference>
<dbReference type="RefSeq" id="WP_141962336.1">
    <property type="nucleotide sequence ID" value="NZ_VFOZ01000002.1"/>
</dbReference>